<dbReference type="AlphaFoldDB" id="W2Z1Y8"/>
<dbReference type="Proteomes" id="UP000018948">
    <property type="component" value="Unassembled WGS sequence"/>
</dbReference>
<evidence type="ECO:0000256" key="1">
    <source>
        <dbReference type="SAM" id="MobiDB-lite"/>
    </source>
</evidence>
<name>W2Z1Y8_PHYNI</name>
<sequence length="123" mass="14064">METSSETVFMRNDMVLKRLSDDASDDSEELETMHPSSPKKKAQTLPTLAAVPSIVGITFTTWAEFFSFWDKFGREILVMYQTRDCQNRCHNHVNTGVLYTALKCCQCLTHSVKPTLRTELNKL</sequence>
<organism evidence="2 3">
    <name type="scientific">Phytophthora nicotianae P10297</name>
    <dbReference type="NCBI Taxonomy" id="1317064"/>
    <lineage>
        <taxon>Eukaryota</taxon>
        <taxon>Sar</taxon>
        <taxon>Stramenopiles</taxon>
        <taxon>Oomycota</taxon>
        <taxon>Peronosporomycetes</taxon>
        <taxon>Peronosporales</taxon>
        <taxon>Peronosporaceae</taxon>
        <taxon>Phytophthora</taxon>
    </lineage>
</organism>
<proteinExistence type="predicted"/>
<evidence type="ECO:0000313" key="3">
    <source>
        <dbReference type="Proteomes" id="UP000018948"/>
    </source>
</evidence>
<protein>
    <submittedName>
        <fullName evidence="2">Uncharacterized protein</fullName>
    </submittedName>
</protein>
<dbReference type="EMBL" id="ANIY01002569">
    <property type="protein sequence ID" value="ETP40209.1"/>
    <property type="molecule type" value="Genomic_DNA"/>
</dbReference>
<feature type="region of interest" description="Disordered" evidence="1">
    <location>
        <begin position="22"/>
        <end position="42"/>
    </location>
</feature>
<comment type="caution">
    <text evidence="2">The sequence shown here is derived from an EMBL/GenBank/DDBJ whole genome shotgun (WGS) entry which is preliminary data.</text>
</comment>
<accession>W2Z1Y8</accession>
<reference evidence="2 3" key="1">
    <citation type="submission" date="2013-11" db="EMBL/GenBank/DDBJ databases">
        <title>The Genome Sequence of Phytophthora parasitica P10297.</title>
        <authorList>
            <consortium name="The Broad Institute Genomics Platform"/>
            <person name="Russ C."/>
            <person name="Tyler B."/>
            <person name="Panabieres F."/>
            <person name="Shan W."/>
            <person name="Tripathy S."/>
            <person name="Grunwald N."/>
            <person name="Machado M."/>
            <person name="Johnson C.S."/>
            <person name="Walker B."/>
            <person name="Young S.K."/>
            <person name="Zeng Q."/>
            <person name="Gargeya S."/>
            <person name="Fitzgerald M."/>
            <person name="Haas B."/>
            <person name="Abouelleil A."/>
            <person name="Allen A.W."/>
            <person name="Alvarado L."/>
            <person name="Arachchi H.M."/>
            <person name="Berlin A.M."/>
            <person name="Chapman S.B."/>
            <person name="Gainer-Dewar J."/>
            <person name="Goldberg J."/>
            <person name="Griggs A."/>
            <person name="Gujja S."/>
            <person name="Hansen M."/>
            <person name="Howarth C."/>
            <person name="Imamovic A."/>
            <person name="Ireland A."/>
            <person name="Larimer J."/>
            <person name="McCowan C."/>
            <person name="Murphy C."/>
            <person name="Pearson M."/>
            <person name="Poon T.W."/>
            <person name="Priest M."/>
            <person name="Roberts A."/>
            <person name="Saif S."/>
            <person name="Shea T."/>
            <person name="Sisk P."/>
            <person name="Sykes S."/>
            <person name="Wortman J."/>
            <person name="Nusbaum C."/>
            <person name="Birren B."/>
        </authorList>
    </citation>
    <scope>NUCLEOTIDE SEQUENCE [LARGE SCALE GENOMIC DNA]</scope>
    <source>
        <strain evidence="2 3">P10297</strain>
    </source>
</reference>
<gene>
    <name evidence="2" type="ORF">F442_12424</name>
</gene>
<evidence type="ECO:0000313" key="2">
    <source>
        <dbReference type="EMBL" id="ETP40209.1"/>
    </source>
</evidence>